<name>A0A2T8IDD1_9POAL</name>
<organism evidence="2">
    <name type="scientific">Panicum hallii</name>
    <dbReference type="NCBI Taxonomy" id="206008"/>
    <lineage>
        <taxon>Eukaryota</taxon>
        <taxon>Viridiplantae</taxon>
        <taxon>Streptophyta</taxon>
        <taxon>Embryophyta</taxon>
        <taxon>Tracheophyta</taxon>
        <taxon>Spermatophyta</taxon>
        <taxon>Magnoliopsida</taxon>
        <taxon>Liliopsida</taxon>
        <taxon>Poales</taxon>
        <taxon>Poaceae</taxon>
        <taxon>PACMAD clade</taxon>
        <taxon>Panicoideae</taxon>
        <taxon>Panicodae</taxon>
        <taxon>Paniceae</taxon>
        <taxon>Panicinae</taxon>
        <taxon>Panicum</taxon>
        <taxon>Panicum sect. Panicum</taxon>
    </lineage>
</organism>
<dbReference type="Proteomes" id="UP000243499">
    <property type="component" value="Chromosome 7"/>
</dbReference>
<evidence type="ECO:0000256" key="1">
    <source>
        <dbReference type="SAM" id="MobiDB-lite"/>
    </source>
</evidence>
<dbReference type="AlphaFoldDB" id="A0A2T8IDD1"/>
<sequence length="73" mass="7665">MLIPVFHSSRAPLASGSSAAREGSSRRHSGGVAAPSYSNPVLVGDQAPRSCLASASPSDKFRVMDYLILICFL</sequence>
<evidence type="ECO:0000313" key="2">
    <source>
        <dbReference type="EMBL" id="PVH35683.1"/>
    </source>
</evidence>
<dbReference type="EMBL" id="CM008052">
    <property type="protein sequence ID" value="PVH35683.1"/>
    <property type="molecule type" value="Genomic_DNA"/>
</dbReference>
<feature type="region of interest" description="Disordered" evidence="1">
    <location>
        <begin position="1"/>
        <end position="37"/>
    </location>
</feature>
<accession>A0A2T8IDD1</accession>
<reference evidence="2" key="1">
    <citation type="submission" date="2018-04" db="EMBL/GenBank/DDBJ databases">
        <title>WGS assembly of Panicum hallii.</title>
        <authorList>
            <person name="Lovell J."/>
            <person name="Jenkins J."/>
            <person name="Lowry D."/>
            <person name="Mamidi S."/>
            <person name="Sreedasyam A."/>
            <person name="Weng X."/>
            <person name="Barry K."/>
            <person name="Bonette J."/>
            <person name="Campitelli B."/>
            <person name="Daum C."/>
            <person name="Gordon S."/>
            <person name="Gould B."/>
            <person name="Lipzen A."/>
            <person name="Macqueen A."/>
            <person name="Palacio-Mejia J."/>
            <person name="Plott C."/>
            <person name="Shakirov E."/>
            <person name="Shu S."/>
            <person name="Yoshinaga Y."/>
            <person name="Zane M."/>
            <person name="Rokhsar D."/>
            <person name="Grimwood J."/>
            <person name="Schmutz J."/>
            <person name="Juenger T."/>
        </authorList>
    </citation>
    <scope>NUCLEOTIDE SEQUENCE [LARGE SCALE GENOMIC DNA]</scope>
    <source>
        <strain evidence="2">FIL2</strain>
    </source>
</reference>
<proteinExistence type="predicted"/>
<gene>
    <name evidence="2" type="ORF">PAHAL_7G245400</name>
</gene>
<dbReference type="Gramene" id="PVH35683">
    <property type="protein sequence ID" value="PVH35683"/>
    <property type="gene ID" value="PAHAL_7G245400"/>
</dbReference>
<protein>
    <submittedName>
        <fullName evidence="2">Uncharacterized protein</fullName>
    </submittedName>
</protein>